<gene>
    <name evidence="2" type="ORF">CSUI_000708</name>
</gene>
<dbReference type="SUPFAM" id="SSF48371">
    <property type="entry name" value="ARM repeat"/>
    <property type="match status" value="1"/>
</dbReference>
<sequence>MDNLQSGKGLAVQTGCAVSCVCSPVPRQVFDRLASPVPIPTMTRLRALLDSFVRDLGYALPSYLEKALSLRRSSVTAACKKESTSELQGEDPSDLTQEATGGARSHVCRRILREAVLSPRFMSQVSSHLEKCSRVFSRSSSVLDPGTHLLWSWIVYKSVLAQEESNKRAVCCSTTAVAEEAARGGDGNEVGGSPCSEKLPGETHGTRLAASSLEEEPRHLSESRDIGRAFDELLSGIETVLASPHGGTCEDICKLLLTEVGQVVEHAVSERESSRQIATAPRVSATGSAVCPALLTYPGLDRVSSRTALLLFFLKLPYLLGAMARFIAAACKVPTGRARVFEPSAPTPREEVLVDHGKQGEAYEVALLEGLGLIQCVLGEGGLETTEFPSFVSTGDSGLDWDDALTEAVAICTPPNMVWEKALSRGRPGQARQRFLPRSLRTHALGFGHRPGPVDSCLLSVSTSETQVPTDVIGAQRAIRLAVLRTAALLEALLDPIKRKEGCPPPQCNSDLPLGAVWWSPRLSTLSSDISRTLWSALHFGEPLTESIPLFLPPAAHTRLVCQACSLLLTWKGLPRAFGDPQEEASRQLLPLSVAADVAASQTGADAGSFRDTLTGVKRLETGLPHEYPAYRGAIRGRGGEDTTCQVPQFPDHLSDSSAMLLAFAVARVLYTCLFTFRGNDIKDYSRITMPVVLRLLDIPQPQIRHLAWKCFSVVCSRLSAEDWSAFHSPLLRALNDGFPVGNEVPVCLEEYMLAFTSVYEQLLPDPTHPDFLRGVQFVVGMSLGELNSDSELLAVFLQHFSRIVNRGKTVLIYVLKDLMRITLRCLETESRQATMEGVRFLQTLFKAVGRPCVSYLPDVLCRLVMVDIASGNASNASFRGSLGSFARLSEDDSLRLPAIDNGMDRDFLQNEYECLFHCLRDLLTDEELSRTRSCLNWSKEGGTATGDRSFREILESFKCSWAMLSSTRNRALHVGNVVTISSP</sequence>
<dbReference type="VEuPathDB" id="ToxoDB:CSUI_000708"/>
<dbReference type="OrthoDB" id="329356at2759"/>
<evidence type="ECO:0000313" key="2">
    <source>
        <dbReference type="EMBL" id="PHJ25440.1"/>
    </source>
</evidence>
<accession>A0A2C6KZZ2</accession>
<proteinExistence type="predicted"/>
<dbReference type="RefSeq" id="XP_067927087.1">
    <property type="nucleotide sequence ID" value="XM_068060939.1"/>
</dbReference>
<evidence type="ECO:0000256" key="1">
    <source>
        <dbReference type="SAM" id="MobiDB-lite"/>
    </source>
</evidence>
<reference evidence="2 3" key="1">
    <citation type="journal article" date="2017" name="Int. J. Parasitol.">
        <title>The genome of the protozoan parasite Cystoisospora suis and a reverse vaccinology approach to identify vaccine candidates.</title>
        <authorList>
            <person name="Palmieri N."/>
            <person name="Shrestha A."/>
            <person name="Ruttkowski B."/>
            <person name="Beck T."/>
            <person name="Vogl C."/>
            <person name="Tomley F."/>
            <person name="Blake D.P."/>
            <person name="Joachim A."/>
        </authorList>
    </citation>
    <scope>NUCLEOTIDE SEQUENCE [LARGE SCALE GENOMIC DNA]</scope>
    <source>
        <strain evidence="2 3">Wien I</strain>
    </source>
</reference>
<dbReference type="InterPro" id="IPR011989">
    <property type="entry name" value="ARM-like"/>
</dbReference>
<organism evidence="2 3">
    <name type="scientific">Cystoisospora suis</name>
    <dbReference type="NCBI Taxonomy" id="483139"/>
    <lineage>
        <taxon>Eukaryota</taxon>
        <taxon>Sar</taxon>
        <taxon>Alveolata</taxon>
        <taxon>Apicomplexa</taxon>
        <taxon>Conoidasida</taxon>
        <taxon>Coccidia</taxon>
        <taxon>Eucoccidiorida</taxon>
        <taxon>Eimeriorina</taxon>
        <taxon>Sarcocystidae</taxon>
        <taxon>Cystoisospora</taxon>
    </lineage>
</organism>
<name>A0A2C6KZZ2_9APIC</name>
<evidence type="ECO:0000313" key="3">
    <source>
        <dbReference type="Proteomes" id="UP000221165"/>
    </source>
</evidence>
<dbReference type="EMBL" id="MIGC01000280">
    <property type="protein sequence ID" value="PHJ25440.1"/>
    <property type="molecule type" value="Genomic_DNA"/>
</dbReference>
<dbReference type="AlphaFoldDB" id="A0A2C6KZZ2"/>
<comment type="caution">
    <text evidence="2">The sequence shown here is derived from an EMBL/GenBank/DDBJ whole genome shotgun (WGS) entry which is preliminary data.</text>
</comment>
<dbReference type="InterPro" id="IPR016024">
    <property type="entry name" value="ARM-type_fold"/>
</dbReference>
<protein>
    <submittedName>
        <fullName evidence="2">Uncharacterized protein</fullName>
    </submittedName>
</protein>
<feature type="region of interest" description="Disordered" evidence="1">
    <location>
        <begin position="182"/>
        <end position="221"/>
    </location>
</feature>
<keyword evidence="3" id="KW-1185">Reference proteome</keyword>
<dbReference type="GeneID" id="94424150"/>
<dbReference type="Gene3D" id="1.25.10.10">
    <property type="entry name" value="Leucine-rich Repeat Variant"/>
    <property type="match status" value="1"/>
</dbReference>
<dbReference type="Proteomes" id="UP000221165">
    <property type="component" value="Unassembled WGS sequence"/>
</dbReference>